<organism evidence="1 2">
    <name type="scientific">Anaerocolumna jejuensis DSM 15929</name>
    <dbReference type="NCBI Taxonomy" id="1121322"/>
    <lineage>
        <taxon>Bacteria</taxon>
        <taxon>Bacillati</taxon>
        <taxon>Bacillota</taxon>
        <taxon>Clostridia</taxon>
        <taxon>Lachnospirales</taxon>
        <taxon>Lachnospiraceae</taxon>
        <taxon>Anaerocolumna</taxon>
    </lineage>
</organism>
<name>A0A1M7BKT3_9FIRM</name>
<gene>
    <name evidence="1" type="ORF">SAMN02745136_05167</name>
</gene>
<proteinExistence type="predicted"/>
<dbReference type="AlphaFoldDB" id="A0A1M7BKT3"/>
<evidence type="ECO:0000313" key="2">
    <source>
        <dbReference type="Proteomes" id="UP000184386"/>
    </source>
</evidence>
<sequence>MSKYYKKDNCFPNEIFIQEAIEHYFLGYDFIINASGHVDLIAEKENEKWIIEAKGLTSSVGVDFNTCLGQLIKSMKDSKTIYAIAVPKIDSYKRQCEMISDYFRKLVGLHILVVDRTGNVSLILPNQPYSEIFN</sequence>
<dbReference type="Proteomes" id="UP000184386">
    <property type="component" value="Unassembled WGS sequence"/>
</dbReference>
<accession>A0A1M7BKT3</accession>
<evidence type="ECO:0000313" key="1">
    <source>
        <dbReference type="EMBL" id="SHL55523.1"/>
    </source>
</evidence>
<reference evidence="1 2" key="1">
    <citation type="submission" date="2016-11" db="EMBL/GenBank/DDBJ databases">
        <authorList>
            <person name="Jaros S."/>
            <person name="Januszkiewicz K."/>
            <person name="Wedrychowicz H."/>
        </authorList>
    </citation>
    <scope>NUCLEOTIDE SEQUENCE [LARGE SCALE GENOMIC DNA]</scope>
    <source>
        <strain evidence="1 2">DSM 15929</strain>
    </source>
</reference>
<protein>
    <submittedName>
        <fullName evidence="1">Uncharacterized protein</fullName>
    </submittedName>
</protein>
<keyword evidence="2" id="KW-1185">Reference proteome</keyword>
<dbReference type="EMBL" id="FRAC01000037">
    <property type="protein sequence ID" value="SHL55523.1"/>
    <property type="molecule type" value="Genomic_DNA"/>
</dbReference>
<dbReference type="OrthoDB" id="7062541at2"/>
<dbReference type="RefSeq" id="WP_073280073.1">
    <property type="nucleotide sequence ID" value="NZ_FRAC01000037.1"/>
</dbReference>
<dbReference type="STRING" id="1121322.SAMN02745136_05167"/>